<evidence type="ECO:0000256" key="1">
    <source>
        <dbReference type="ARBA" id="ARBA00022908"/>
    </source>
</evidence>
<dbReference type="Proteomes" id="UP000184035">
    <property type="component" value="Unassembled WGS sequence"/>
</dbReference>
<keyword evidence="1" id="KW-0229">DNA integration</keyword>
<evidence type="ECO:0000256" key="3">
    <source>
        <dbReference type="ARBA" id="ARBA00023172"/>
    </source>
</evidence>
<dbReference type="Gene3D" id="3.40.50.1390">
    <property type="entry name" value="Resolvase, N-terminal catalytic domain"/>
    <property type="match status" value="1"/>
</dbReference>
<dbReference type="SUPFAM" id="SSF53041">
    <property type="entry name" value="Resolvase-like"/>
    <property type="match status" value="1"/>
</dbReference>
<dbReference type="PROSITE" id="PS00397">
    <property type="entry name" value="RECOMBINASES_1"/>
    <property type="match status" value="1"/>
</dbReference>
<dbReference type="EMBL" id="FQVM01000006">
    <property type="protein sequence ID" value="SHE61328.1"/>
    <property type="molecule type" value="Genomic_DNA"/>
</dbReference>
<reference evidence="6 7" key="1">
    <citation type="submission" date="2016-11" db="EMBL/GenBank/DDBJ databases">
        <authorList>
            <person name="Jaros S."/>
            <person name="Januszkiewicz K."/>
            <person name="Wedrychowicz H."/>
        </authorList>
    </citation>
    <scope>NUCLEOTIDE SEQUENCE [LARGE SCALE GENOMIC DNA]</scope>
    <source>
        <strain evidence="6 7">DSM 2631</strain>
    </source>
</reference>
<dbReference type="InterPro" id="IPR036162">
    <property type="entry name" value="Resolvase-like_N_sf"/>
</dbReference>
<evidence type="ECO:0000313" key="6">
    <source>
        <dbReference type="EMBL" id="SHE61328.1"/>
    </source>
</evidence>
<protein>
    <submittedName>
        <fullName evidence="6">Resolvase, N terminal domain</fullName>
    </submittedName>
</protein>
<evidence type="ECO:0000256" key="2">
    <source>
        <dbReference type="ARBA" id="ARBA00023125"/>
    </source>
</evidence>
<dbReference type="AlphaFoldDB" id="A0A1M4UXC6"/>
<dbReference type="PROSITE" id="PS51736">
    <property type="entry name" value="RECOMBINASES_3"/>
    <property type="match status" value="1"/>
</dbReference>
<dbReference type="Pfam" id="PF00239">
    <property type="entry name" value="Resolvase"/>
    <property type="match status" value="1"/>
</dbReference>
<dbReference type="GO" id="GO:0000150">
    <property type="term" value="F:DNA strand exchange activity"/>
    <property type="evidence" value="ECO:0007669"/>
    <property type="project" value="InterPro"/>
</dbReference>
<gene>
    <name evidence="6" type="ORF">SAMN05443638_10644</name>
</gene>
<feature type="active site" description="O-(5'-phospho-DNA)-serine intermediate" evidence="4">
    <location>
        <position position="39"/>
    </location>
</feature>
<accession>A0A1M4UXC6</accession>
<organism evidence="6 7">
    <name type="scientific">Clostridium fallax</name>
    <dbReference type="NCBI Taxonomy" id="1533"/>
    <lineage>
        <taxon>Bacteria</taxon>
        <taxon>Bacillati</taxon>
        <taxon>Bacillota</taxon>
        <taxon>Clostridia</taxon>
        <taxon>Eubacteriales</taxon>
        <taxon>Clostridiaceae</taxon>
        <taxon>Clostridium</taxon>
    </lineage>
</organism>
<evidence type="ECO:0000256" key="4">
    <source>
        <dbReference type="PROSITE-ProRule" id="PRU10137"/>
    </source>
</evidence>
<keyword evidence="3" id="KW-0233">DNA recombination</keyword>
<evidence type="ECO:0000313" key="7">
    <source>
        <dbReference type="Proteomes" id="UP000184035"/>
    </source>
</evidence>
<proteinExistence type="predicted"/>
<evidence type="ECO:0000259" key="5">
    <source>
        <dbReference type="PROSITE" id="PS51736"/>
    </source>
</evidence>
<sequence>MRISNDYFINQKEHTFSIDELKRLGGDFMKQVALYCRVSSDDQKERETIENQVEILNTYIEMKNNLNTFKKYLDDGISGTVPFNERPAGKENL</sequence>
<keyword evidence="7" id="KW-1185">Reference proteome</keyword>
<name>A0A1M4UXC6_9CLOT</name>
<keyword evidence="2" id="KW-0238">DNA-binding</keyword>
<dbReference type="InterPro" id="IPR006119">
    <property type="entry name" value="Resolv_N"/>
</dbReference>
<dbReference type="GO" id="GO:0003677">
    <property type="term" value="F:DNA binding"/>
    <property type="evidence" value="ECO:0007669"/>
    <property type="project" value="UniProtKB-KW"/>
</dbReference>
<dbReference type="STRING" id="1533.SAMN05443638_10644"/>
<feature type="domain" description="Resolvase/invertase-type recombinase catalytic" evidence="5">
    <location>
        <begin position="31"/>
        <end position="93"/>
    </location>
</feature>
<dbReference type="InterPro" id="IPR006118">
    <property type="entry name" value="Recombinase_CS"/>
</dbReference>
<dbReference type="GO" id="GO:0015074">
    <property type="term" value="P:DNA integration"/>
    <property type="evidence" value="ECO:0007669"/>
    <property type="project" value="UniProtKB-KW"/>
</dbReference>